<gene>
    <name evidence="2" type="primary">gp_05112</name>
</gene>
<organism evidence="2 3">
    <name type="scientific">uncultured phage cr49_1</name>
    <dbReference type="NCBI Taxonomy" id="2986402"/>
    <lineage>
        <taxon>Viruses</taxon>
        <taxon>Duplodnaviria</taxon>
        <taxon>Heunggongvirae</taxon>
        <taxon>Uroviricota</taxon>
        <taxon>Caudoviricetes</taxon>
        <taxon>Crassvirales</taxon>
        <taxon>Intestiviridae</taxon>
        <taxon>Crudevirinae</taxon>
        <taxon>Diorhovirus</taxon>
        <taxon>Diorhovirus copri</taxon>
    </lineage>
</organism>
<reference evidence="2 3" key="1">
    <citation type="submission" date="2021-04" db="EMBL/GenBank/DDBJ databases">
        <authorList>
            <person name="Shkoporov A.N."/>
            <person name="Stockdale S.R."/>
            <person name="Guerin E."/>
            <person name="Ross R.P."/>
            <person name="Hill C."/>
        </authorList>
    </citation>
    <scope>NUCLEOTIDE SEQUENCE [LARGE SCALE GENOMIC DNA]</scope>
    <source>
        <strain evidence="3">cr49_1</strain>
    </source>
</reference>
<accession>A0AAE7V3D1</accession>
<keyword evidence="3" id="KW-1185">Reference proteome</keyword>
<evidence type="ECO:0000256" key="1">
    <source>
        <dbReference type="SAM" id="Phobius"/>
    </source>
</evidence>
<dbReference type="KEGG" id="vg:75691419"/>
<dbReference type="EMBL" id="MZ130474">
    <property type="protein sequence ID" value="QWM89022.1"/>
    <property type="molecule type" value="Genomic_DNA"/>
</dbReference>
<dbReference type="RefSeq" id="YP_010358594.1">
    <property type="nucleotide sequence ID" value="NC_062764.1"/>
</dbReference>
<evidence type="ECO:0000313" key="3">
    <source>
        <dbReference type="Proteomes" id="UP000827387"/>
    </source>
</evidence>
<keyword evidence="1" id="KW-1133">Transmembrane helix</keyword>
<proteinExistence type="predicted"/>
<keyword evidence="1" id="KW-0812">Transmembrane</keyword>
<dbReference type="GeneID" id="75691419"/>
<feature type="transmembrane region" description="Helical" evidence="1">
    <location>
        <begin position="66"/>
        <end position="83"/>
    </location>
</feature>
<dbReference type="Proteomes" id="UP000827387">
    <property type="component" value="Segment"/>
</dbReference>
<sequence length="86" mass="10167">METMLVIIEILGVFWLLMAFAYLFKAQGIKEANKFIVNNYKPNNVYKKFLETTNDNYNKYIKQCKYYTCYAIVLFAILITIILCSK</sequence>
<protein>
    <submittedName>
        <fullName evidence="2">Uncharacterized protein</fullName>
    </submittedName>
</protein>
<keyword evidence="1" id="KW-0472">Membrane</keyword>
<evidence type="ECO:0000313" key="2">
    <source>
        <dbReference type="EMBL" id="QWM89022.1"/>
    </source>
</evidence>
<name>A0AAE7V3D1_9CAUD</name>
<feature type="transmembrane region" description="Helical" evidence="1">
    <location>
        <begin position="6"/>
        <end position="24"/>
    </location>
</feature>